<evidence type="ECO:0008006" key="3">
    <source>
        <dbReference type="Google" id="ProtNLM"/>
    </source>
</evidence>
<name>A0A0P7BYI5_9BACT</name>
<dbReference type="PROSITE" id="PS51257">
    <property type="entry name" value="PROKAR_LIPOPROTEIN"/>
    <property type="match status" value="1"/>
</dbReference>
<sequence>MRFVKHLLIPAGMAFVLMACKKVNDLGIRPIGEAAVEVKIQECDIRNVSYSEGLKMTVAYEDRLPVEVQGIQFFNKLRYKQDNLNEIENTSDPSWKIDIEQDGRENITKMTFNGRDGAGRPLTQSYEMFYDSNDQLIKMLLDLPVFWDIVELTFEYNADGNVTKINRVENNTSVTLLENLSFDEKNAPFVYQKQLGQLMSYLLATTVINGDANYTYFLNQNNVTRSIITKGTDKMELSATYEYINEFPSKAQISKNYKDRLSSLTETYAYNCQ</sequence>
<dbReference type="AlphaFoldDB" id="A0A0P7BYI5"/>
<dbReference type="Proteomes" id="UP000050454">
    <property type="component" value="Unassembled WGS sequence"/>
</dbReference>
<evidence type="ECO:0000313" key="1">
    <source>
        <dbReference type="EMBL" id="KPM49937.1"/>
    </source>
</evidence>
<proteinExistence type="predicted"/>
<dbReference type="STRING" id="1605367.AFM12_05055"/>
<comment type="caution">
    <text evidence="1">The sequence shown here is derived from an EMBL/GenBank/DDBJ whole genome shotgun (WGS) entry which is preliminary data.</text>
</comment>
<accession>A0A0P7BYI5</accession>
<keyword evidence="2" id="KW-1185">Reference proteome</keyword>
<evidence type="ECO:0000313" key="2">
    <source>
        <dbReference type="Proteomes" id="UP000050454"/>
    </source>
</evidence>
<organism evidence="1 2">
    <name type="scientific">Jiulongibacter sediminis</name>
    <dbReference type="NCBI Taxonomy" id="1605367"/>
    <lineage>
        <taxon>Bacteria</taxon>
        <taxon>Pseudomonadati</taxon>
        <taxon>Bacteroidota</taxon>
        <taxon>Cytophagia</taxon>
        <taxon>Cytophagales</taxon>
        <taxon>Leadbetterellaceae</taxon>
        <taxon>Jiulongibacter</taxon>
    </lineage>
</organism>
<dbReference type="OrthoDB" id="942313at2"/>
<protein>
    <recommendedName>
        <fullName evidence="3">DUF4595 domain-containing protein</fullName>
    </recommendedName>
</protein>
<gene>
    <name evidence="1" type="ORF">AFM12_05055</name>
</gene>
<dbReference type="EMBL" id="LGTQ01000005">
    <property type="protein sequence ID" value="KPM49937.1"/>
    <property type="molecule type" value="Genomic_DNA"/>
</dbReference>
<dbReference type="RefSeq" id="WP_055144544.1">
    <property type="nucleotide sequence ID" value="NZ_JXSZ01000005.1"/>
</dbReference>
<reference evidence="1 2" key="1">
    <citation type="submission" date="2015-07" db="EMBL/GenBank/DDBJ databases">
        <title>The draft genome sequence of Leadbetterella sp. JN14-9.</title>
        <authorList>
            <person name="Liu Y."/>
            <person name="Du J."/>
            <person name="Shao Z."/>
        </authorList>
    </citation>
    <scope>NUCLEOTIDE SEQUENCE [LARGE SCALE GENOMIC DNA]</scope>
    <source>
        <strain evidence="1 2">JN14-9</strain>
    </source>
</reference>